<keyword evidence="2" id="KW-1185">Reference proteome</keyword>
<sequence length="139" mass="16001">MEGFPVTKISQQTIAPAVEKAWSAAAYAKSIEYHGHFNNIVCYLAFEERFSVIPQRSEIMMNNLEKKNIGVLHRNLLIFQIRLPEEGEIIRRRDNQKKWIISIHQSLQSQNESSDIMLATSIQDVQLDNETTNESLLVT</sequence>
<proteinExistence type="predicted"/>
<name>A0AAD8HU46_9APIA</name>
<evidence type="ECO:0000313" key="2">
    <source>
        <dbReference type="Proteomes" id="UP001237642"/>
    </source>
</evidence>
<dbReference type="AlphaFoldDB" id="A0AAD8HU46"/>
<accession>A0AAD8HU46</accession>
<reference evidence="1" key="2">
    <citation type="submission" date="2023-05" db="EMBL/GenBank/DDBJ databases">
        <authorList>
            <person name="Schelkunov M.I."/>
        </authorList>
    </citation>
    <scope>NUCLEOTIDE SEQUENCE</scope>
    <source>
        <strain evidence="1">Hsosn_3</strain>
        <tissue evidence="1">Leaf</tissue>
    </source>
</reference>
<comment type="caution">
    <text evidence="1">The sequence shown here is derived from an EMBL/GenBank/DDBJ whole genome shotgun (WGS) entry which is preliminary data.</text>
</comment>
<reference evidence="1" key="1">
    <citation type="submission" date="2023-02" db="EMBL/GenBank/DDBJ databases">
        <title>Genome of toxic invasive species Heracleum sosnowskyi carries increased number of genes despite the absence of recent whole-genome duplications.</title>
        <authorList>
            <person name="Schelkunov M."/>
            <person name="Shtratnikova V."/>
            <person name="Makarenko M."/>
            <person name="Klepikova A."/>
            <person name="Omelchenko D."/>
            <person name="Novikova G."/>
            <person name="Obukhova E."/>
            <person name="Bogdanov V."/>
            <person name="Penin A."/>
            <person name="Logacheva M."/>
        </authorList>
    </citation>
    <scope>NUCLEOTIDE SEQUENCE</scope>
    <source>
        <strain evidence="1">Hsosn_3</strain>
        <tissue evidence="1">Leaf</tissue>
    </source>
</reference>
<dbReference type="EMBL" id="JAUIZM010000007">
    <property type="protein sequence ID" value="KAK1373494.1"/>
    <property type="molecule type" value="Genomic_DNA"/>
</dbReference>
<organism evidence="1 2">
    <name type="scientific">Heracleum sosnowskyi</name>
    <dbReference type="NCBI Taxonomy" id="360622"/>
    <lineage>
        <taxon>Eukaryota</taxon>
        <taxon>Viridiplantae</taxon>
        <taxon>Streptophyta</taxon>
        <taxon>Embryophyta</taxon>
        <taxon>Tracheophyta</taxon>
        <taxon>Spermatophyta</taxon>
        <taxon>Magnoliopsida</taxon>
        <taxon>eudicotyledons</taxon>
        <taxon>Gunneridae</taxon>
        <taxon>Pentapetalae</taxon>
        <taxon>asterids</taxon>
        <taxon>campanulids</taxon>
        <taxon>Apiales</taxon>
        <taxon>Apiaceae</taxon>
        <taxon>Apioideae</taxon>
        <taxon>apioid superclade</taxon>
        <taxon>Tordylieae</taxon>
        <taxon>Tordyliinae</taxon>
        <taxon>Heracleum</taxon>
    </lineage>
</organism>
<protein>
    <submittedName>
        <fullName evidence="1">Uncharacterized protein</fullName>
    </submittedName>
</protein>
<dbReference type="Proteomes" id="UP001237642">
    <property type="component" value="Unassembled WGS sequence"/>
</dbReference>
<gene>
    <name evidence="1" type="ORF">POM88_029687</name>
</gene>
<evidence type="ECO:0000313" key="1">
    <source>
        <dbReference type="EMBL" id="KAK1373494.1"/>
    </source>
</evidence>